<keyword evidence="4" id="KW-1185">Reference proteome</keyword>
<accession>A0ABT7U2U2</accession>
<dbReference type="PANTHER" id="PTHR40459">
    <property type="entry name" value="CONSERVED HYPOTHETICAL ALANINE AND LEUCINE RICH PROTEIN"/>
    <property type="match status" value="1"/>
</dbReference>
<comment type="caution">
    <text evidence="3">The sequence shown here is derived from an EMBL/GenBank/DDBJ whole genome shotgun (WGS) entry which is preliminary data.</text>
</comment>
<dbReference type="InterPro" id="IPR018931">
    <property type="entry name" value="DUF2520"/>
</dbReference>
<dbReference type="Pfam" id="PF10728">
    <property type="entry name" value="DUF2520"/>
    <property type="match status" value="1"/>
</dbReference>
<protein>
    <submittedName>
        <fullName evidence="3">DUF2520 domain-containing protein</fullName>
    </submittedName>
</protein>
<dbReference type="InterPro" id="IPR037108">
    <property type="entry name" value="TM1727-like_C_sf"/>
</dbReference>
<reference evidence="4" key="1">
    <citation type="submission" date="2023-07" db="EMBL/GenBank/DDBJ databases">
        <title>Identification and characterization of horizontal gene transfer across gut microbiota members of farm animals based on homology search.</title>
        <authorList>
            <person name="Schwarzerova J."/>
            <person name="Nykrynova M."/>
            <person name="Jureckova K."/>
            <person name="Cejkova D."/>
            <person name="Rychlik I."/>
        </authorList>
    </citation>
    <scope>NUCLEOTIDE SEQUENCE [LARGE SCALE GENOMIC DNA]</scope>
    <source>
        <strain evidence="4">ET4</strain>
    </source>
</reference>
<organism evidence="3 4">
    <name type="scientific">Bacteroides eggerthii</name>
    <dbReference type="NCBI Taxonomy" id="28111"/>
    <lineage>
        <taxon>Bacteria</taxon>
        <taxon>Pseudomonadati</taxon>
        <taxon>Bacteroidota</taxon>
        <taxon>Bacteroidia</taxon>
        <taxon>Bacteroidales</taxon>
        <taxon>Bacteroidaceae</taxon>
        <taxon>Bacteroides</taxon>
    </lineage>
</organism>
<dbReference type="Gene3D" id="3.40.50.720">
    <property type="entry name" value="NAD(P)-binding Rossmann-like Domain"/>
    <property type="match status" value="1"/>
</dbReference>
<dbReference type="SUPFAM" id="SSF51735">
    <property type="entry name" value="NAD(P)-binding Rossmann-fold domains"/>
    <property type="match status" value="1"/>
</dbReference>
<dbReference type="Pfam" id="PF03807">
    <property type="entry name" value="F420_oxidored"/>
    <property type="match status" value="1"/>
</dbReference>
<gene>
    <name evidence="3" type="ORF">QUW02_02645</name>
</gene>
<proteinExistence type="predicted"/>
<dbReference type="InterPro" id="IPR008927">
    <property type="entry name" value="6-PGluconate_DH-like_C_sf"/>
</dbReference>
<sequence length="269" mass="28870">MEQKTIVWIGAGRVATHLAPALAGAGLKTLQVYSRTEASAAALAGMLQASFTTDLSSVVSDADYYFFSVKDAVLPELVAALAPRCGAGAFLHTAGSIPLSVFEGLGLSRYGVFYPLQTFSHGRPLDMRAVPLFLEASSPAFAAELTALASSVSARVYSLTSSARRKLHLSAVFACNFVNHCYTLAGNLLAEEGIPFEALLPLIDETAAKVHRLSPAEAQTGPAVRYDRNVLDAQLAQLQDRPLCHDIYELMSRSIHEEAQKQNSEKQSI</sequence>
<evidence type="ECO:0000313" key="3">
    <source>
        <dbReference type="EMBL" id="MDM8144838.1"/>
    </source>
</evidence>
<dbReference type="PANTHER" id="PTHR40459:SF1">
    <property type="entry name" value="CONSERVED HYPOTHETICAL ALANINE AND LEUCINE RICH PROTEIN"/>
    <property type="match status" value="1"/>
</dbReference>
<feature type="domain" description="DUF2520" evidence="2">
    <location>
        <begin position="131"/>
        <end position="255"/>
    </location>
</feature>
<dbReference type="SUPFAM" id="SSF48179">
    <property type="entry name" value="6-phosphogluconate dehydrogenase C-terminal domain-like"/>
    <property type="match status" value="1"/>
</dbReference>
<evidence type="ECO:0000259" key="2">
    <source>
        <dbReference type="Pfam" id="PF10728"/>
    </source>
</evidence>
<name>A0ABT7U2U2_9BACE</name>
<dbReference type="Gene3D" id="1.10.1040.20">
    <property type="entry name" value="ProC-like, C-terminal domain"/>
    <property type="match status" value="1"/>
</dbReference>
<dbReference type="InterPro" id="IPR036291">
    <property type="entry name" value="NAD(P)-bd_dom_sf"/>
</dbReference>
<dbReference type="InterPro" id="IPR028939">
    <property type="entry name" value="P5C_Rdtase_cat_N"/>
</dbReference>
<dbReference type="Proteomes" id="UP001228403">
    <property type="component" value="Unassembled WGS sequence"/>
</dbReference>
<evidence type="ECO:0000313" key="4">
    <source>
        <dbReference type="Proteomes" id="UP001228403"/>
    </source>
</evidence>
<evidence type="ECO:0000259" key="1">
    <source>
        <dbReference type="Pfam" id="PF03807"/>
    </source>
</evidence>
<feature type="domain" description="Pyrroline-5-carboxylate reductase catalytic N-terminal" evidence="1">
    <location>
        <begin position="6"/>
        <end position="81"/>
    </location>
</feature>
<dbReference type="EMBL" id="JAUDCF010000003">
    <property type="protein sequence ID" value="MDM8144838.1"/>
    <property type="molecule type" value="Genomic_DNA"/>
</dbReference>